<dbReference type="GO" id="GO:0005576">
    <property type="term" value="C:extracellular region"/>
    <property type="evidence" value="ECO:0007669"/>
    <property type="project" value="UniProtKB-SubCell"/>
</dbReference>
<keyword evidence="3" id="KW-0964">Secreted</keyword>
<evidence type="ECO:0000313" key="6">
    <source>
        <dbReference type="Proteomes" id="UP000439903"/>
    </source>
</evidence>
<comment type="subcellular location">
    <subcellularLocation>
        <location evidence="1">Host cell</location>
    </subcellularLocation>
    <subcellularLocation>
        <location evidence="2">Secreted</location>
    </subcellularLocation>
</comment>
<dbReference type="OrthoDB" id="2364732at2759"/>
<dbReference type="EMBL" id="WTPW01001529">
    <property type="protein sequence ID" value="KAF0430057.1"/>
    <property type="molecule type" value="Genomic_DNA"/>
</dbReference>
<reference evidence="5 6" key="1">
    <citation type="journal article" date="2019" name="Environ. Microbiol.">
        <title>At the nexus of three kingdoms: the genome of the mycorrhizal fungus Gigaspora margarita provides insights into plant, endobacterial and fungal interactions.</title>
        <authorList>
            <person name="Venice F."/>
            <person name="Ghignone S."/>
            <person name="Salvioli di Fossalunga A."/>
            <person name="Amselem J."/>
            <person name="Novero M."/>
            <person name="Xianan X."/>
            <person name="Sedzielewska Toro K."/>
            <person name="Morin E."/>
            <person name="Lipzen A."/>
            <person name="Grigoriev I.V."/>
            <person name="Henrissat B."/>
            <person name="Martin F.M."/>
            <person name="Bonfante P."/>
        </authorList>
    </citation>
    <scope>NUCLEOTIDE SEQUENCE [LARGE SCALE GENOMIC DNA]</scope>
    <source>
        <strain evidence="5 6">BEG34</strain>
    </source>
</reference>
<dbReference type="InterPro" id="IPR045379">
    <property type="entry name" value="Crinkler_N"/>
</dbReference>
<evidence type="ECO:0000256" key="3">
    <source>
        <dbReference type="ARBA" id="ARBA00022525"/>
    </source>
</evidence>
<evidence type="ECO:0000259" key="4">
    <source>
        <dbReference type="Pfam" id="PF20147"/>
    </source>
</evidence>
<evidence type="ECO:0000256" key="2">
    <source>
        <dbReference type="ARBA" id="ARBA00004613"/>
    </source>
</evidence>
<organism evidence="5 6">
    <name type="scientific">Gigaspora margarita</name>
    <dbReference type="NCBI Taxonomy" id="4874"/>
    <lineage>
        <taxon>Eukaryota</taxon>
        <taxon>Fungi</taxon>
        <taxon>Fungi incertae sedis</taxon>
        <taxon>Mucoromycota</taxon>
        <taxon>Glomeromycotina</taxon>
        <taxon>Glomeromycetes</taxon>
        <taxon>Diversisporales</taxon>
        <taxon>Gigasporaceae</taxon>
        <taxon>Gigaspora</taxon>
    </lineage>
</organism>
<dbReference type="InterPro" id="IPR027417">
    <property type="entry name" value="P-loop_NTPase"/>
</dbReference>
<sequence length="662" mass="76452">MVFCLVLGEVPAKEKLFVVDITENVSTISHLQSAIKKGKEPDLDHFASNSLTMWKVNIPINNEDRLKMLDVASCKINIEQDLGGIKLFPANGIPKDFYEQQPPSVKILHIIIQVPATDQERINIQNRNINCLPRQNGLGGTILPYSADHETFEGISLNNPDISYRSKVVFSLVKDLIEEKVLLVRAPPYSGKTSLAQLIEYHLVNSSEYSSKYRIIRVSMLWGLIVGMDCSWETFGDVWRRIIGISWVEWIEQCQQAPTILILDEIQMVYKQERGIDENKKLSADAFWRTIKGCLQEMPNIYIIMFGACGYHSANSAGISTPVEIPLSKCKGLLNIIFNQEELKEHVEKFCKKYFPLDNHGISEFYKYIRKVTEGHVGLVTHILQYTNNTMMRRIRENKLLWEDIFVYLNSNDFNETIKNCRASPRIKVFSEEELKLCESVYLNGAIPYQSGKRNLALIKSGIMILDDRHRLRFSAPLIMRSFLMQYYGNETPSVTIPTSLFDFIVKVFTAMSLESKELLQKSLGFGLDENGVYLLEQTWQKEFYRIGQRQFGYRYFLSCDVGATFACDGYIDFYVDELNWAIEILREGKDMAMHHRRFEPAGEYKEITKYAKSIAIIDIRSGSKRVRKLQKDFIYVSYSEDFYSFKIESFGEDTVIIRFKD</sequence>
<dbReference type="SUPFAM" id="SSF52540">
    <property type="entry name" value="P-loop containing nucleoside triphosphate hydrolases"/>
    <property type="match status" value="1"/>
</dbReference>
<name>A0A8H4A604_GIGMA</name>
<comment type="caution">
    <text evidence="5">The sequence shown here is derived from an EMBL/GenBank/DDBJ whole genome shotgun (WGS) entry which is preliminary data.</text>
</comment>
<evidence type="ECO:0000256" key="1">
    <source>
        <dbReference type="ARBA" id="ARBA00004340"/>
    </source>
</evidence>
<accession>A0A8H4A604</accession>
<proteinExistence type="predicted"/>
<evidence type="ECO:0000313" key="5">
    <source>
        <dbReference type="EMBL" id="KAF0430057.1"/>
    </source>
</evidence>
<protein>
    <submittedName>
        <fullName evidence="5">Crinkler family protein</fullName>
    </submittedName>
</protein>
<dbReference type="Pfam" id="PF20147">
    <property type="entry name" value="Crinkler"/>
    <property type="match status" value="1"/>
</dbReference>
<feature type="domain" description="Crinkler effector protein N-terminal" evidence="4">
    <location>
        <begin position="3"/>
        <end position="113"/>
    </location>
</feature>
<dbReference type="GO" id="GO:0043657">
    <property type="term" value="C:host cell"/>
    <property type="evidence" value="ECO:0007669"/>
    <property type="project" value="UniProtKB-SubCell"/>
</dbReference>
<keyword evidence="6" id="KW-1185">Reference proteome</keyword>
<dbReference type="Proteomes" id="UP000439903">
    <property type="component" value="Unassembled WGS sequence"/>
</dbReference>
<gene>
    <name evidence="5" type="ORF">F8M41_005577</name>
</gene>
<dbReference type="AlphaFoldDB" id="A0A8H4A604"/>